<protein>
    <submittedName>
        <fullName evidence="1">Uncharacterized protein</fullName>
    </submittedName>
</protein>
<proteinExistence type="predicted"/>
<sequence length="154" mass="16424">MPDAGIAHLTPATPVPSVEVSMYATELAVKALEPTPEEERLAEDFVTILGALSAMEQALRDGAWHRLREEADELMSAAEEMWSGLPEPGTAGGARLPSQADSGKVRQLIAVYAGPYAAGRALYPSSLIEDEQLRRAVEEERQEAVVPQAAAAAD</sequence>
<evidence type="ECO:0000313" key="1">
    <source>
        <dbReference type="EMBL" id="GAA2722097.1"/>
    </source>
</evidence>
<gene>
    <name evidence="1" type="ORF">GCM10010315_46490</name>
</gene>
<evidence type="ECO:0000313" key="2">
    <source>
        <dbReference type="Proteomes" id="UP001500886"/>
    </source>
</evidence>
<dbReference type="Proteomes" id="UP001500886">
    <property type="component" value="Unassembled WGS sequence"/>
</dbReference>
<comment type="caution">
    <text evidence="1">The sequence shown here is derived from an EMBL/GenBank/DDBJ whole genome shotgun (WGS) entry which is preliminary data.</text>
</comment>
<organism evidence="1 2">
    <name type="scientific">Streptomyces luteosporeus</name>
    <dbReference type="NCBI Taxonomy" id="173856"/>
    <lineage>
        <taxon>Bacteria</taxon>
        <taxon>Bacillati</taxon>
        <taxon>Actinomycetota</taxon>
        <taxon>Actinomycetes</taxon>
        <taxon>Kitasatosporales</taxon>
        <taxon>Streptomycetaceae</taxon>
        <taxon>Streptomyces</taxon>
    </lineage>
</organism>
<keyword evidence="2" id="KW-1185">Reference proteome</keyword>
<accession>A0ABP6GE21</accession>
<dbReference type="EMBL" id="BAAASL010000019">
    <property type="protein sequence ID" value="GAA2722097.1"/>
    <property type="molecule type" value="Genomic_DNA"/>
</dbReference>
<name>A0ABP6GE21_9ACTN</name>
<reference evidence="2" key="1">
    <citation type="journal article" date="2019" name="Int. J. Syst. Evol. Microbiol.">
        <title>The Global Catalogue of Microorganisms (GCM) 10K type strain sequencing project: providing services to taxonomists for standard genome sequencing and annotation.</title>
        <authorList>
            <consortium name="The Broad Institute Genomics Platform"/>
            <consortium name="The Broad Institute Genome Sequencing Center for Infectious Disease"/>
            <person name="Wu L."/>
            <person name="Ma J."/>
        </authorList>
    </citation>
    <scope>NUCLEOTIDE SEQUENCE [LARGE SCALE GENOMIC DNA]</scope>
    <source>
        <strain evidence="2">JCM 4542</strain>
    </source>
</reference>